<keyword evidence="1" id="KW-0472">Membrane</keyword>
<organism evidence="3 4">
    <name type="scientific">Consotaella salsifontis</name>
    <dbReference type="NCBI Taxonomy" id="1365950"/>
    <lineage>
        <taxon>Bacteria</taxon>
        <taxon>Pseudomonadati</taxon>
        <taxon>Pseudomonadota</taxon>
        <taxon>Alphaproteobacteria</taxon>
        <taxon>Hyphomicrobiales</taxon>
        <taxon>Aurantimonadaceae</taxon>
        <taxon>Consotaella</taxon>
    </lineage>
</organism>
<feature type="transmembrane region" description="Helical" evidence="1">
    <location>
        <begin position="12"/>
        <end position="34"/>
    </location>
</feature>
<feature type="transmembrane region" description="Helical" evidence="1">
    <location>
        <begin position="54"/>
        <end position="76"/>
    </location>
</feature>
<dbReference type="OrthoDB" id="9807591at2"/>
<feature type="transmembrane region" description="Helical" evidence="1">
    <location>
        <begin position="134"/>
        <end position="151"/>
    </location>
</feature>
<proteinExistence type="predicted"/>
<gene>
    <name evidence="3" type="ORF">SAMN05428963_11625</name>
</gene>
<protein>
    <submittedName>
        <fullName evidence="3">Uncharacterized membrane protein</fullName>
    </submittedName>
</protein>
<evidence type="ECO:0000259" key="2">
    <source>
        <dbReference type="Pfam" id="PF07786"/>
    </source>
</evidence>
<name>A0A1T4SZR0_9HYPH</name>
<evidence type="ECO:0000313" key="4">
    <source>
        <dbReference type="Proteomes" id="UP000190135"/>
    </source>
</evidence>
<feature type="transmembrane region" description="Helical" evidence="1">
    <location>
        <begin position="111"/>
        <end position="129"/>
    </location>
</feature>
<evidence type="ECO:0000313" key="3">
    <source>
        <dbReference type="EMBL" id="SKA33461.1"/>
    </source>
</evidence>
<dbReference type="EMBL" id="FUXL01000016">
    <property type="protein sequence ID" value="SKA33461.1"/>
    <property type="molecule type" value="Genomic_DNA"/>
</dbReference>
<keyword evidence="4" id="KW-1185">Reference proteome</keyword>
<feature type="transmembrane region" description="Helical" evidence="1">
    <location>
        <begin position="226"/>
        <end position="244"/>
    </location>
</feature>
<keyword evidence="1" id="KW-1133">Transmembrane helix</keyword>
<reference evidence="3 4" key="1">
    <citation type="submission" date="2017-02" db="EMBL/GenBank/DDBJ databases">
        <authorList>
            <person name="Peterson S.W."/>
        </authorList>
    </citation>
    <scope>NUCLEOTIDE SEQUENCE [LARGE SCALE GENOMIC DNA]</scope>
    <source>
        <strain evidence="3 4">USBA 369</strain>
    </source>
</reference>
<feature type="transmembrane region" description="Helical" evidence="1">
    <location>
        <begin position="88"/>
        <end position="105"/>
    </location>
</feature>
<dbReference type="InterPro" id="IPR012429">
    <property type="entry name" value="HGSNAT_cat"/>
</dbReference>
<accession>A0A1T4SZR0</accession>
<dbReference type="Proteomes" id="UP000190135">
    <property type="component" value="Unassembled WGS sequence"/>
</dbReference>
<dbReference type="Pfam" id="PF07786">
    <property type="entry name" value="HGSNAT_cat"/>
    <property type="match status" value="1"/>
</dbReference>
<sequence length="320" mass="35116">MSDRSPPSSDRRIVALDVVRGIALLAMASYHAGWDFEFFEYLSQGTTGHGAWKLYARAIASSFLLIAGASLVLAHSRGIRWRSFWRREAQVAAGAIIISVATYFFTPNAFVFFGILHQMAVGGLIALAFIRAPLPVTIAVGLGLIALPWLFSTSITDPRWLAWIGLAEHPPVSSDLVPIAPWTGVMLIGLAAGRIMLMSGGWEALRRLNDRLKPAWPLALIGRHSLLFYLLHQPILIALVWLLSQVAPPDRLAIFDRECRQTCSEVRDEAFCRSYCDCARDGIAAEGLIEPFLSGNNTPEQSTRVNEIAGACSAKIDMAR</sequence>
<dbReference type="RefSeq" id="WP_116002822.1">
    <property type="nucleotide sequence ID" value="NZ_FUXL01000016.1"/>
</dbReference>
<dbReference type="AlphaFoldDB" id="A0A1T4SZR0"/>
<feature type="domain" description="Heparan-alpha-glucosaminide N-acetyltransferase catalytic" evidence="2">
    <location>
        <begin position="12"/>
        <end position="234"/>
    </location>
</feature>
<feature type="transmembrane region" description="Helical" evidence="1">
    <location>
        <begin position="179"/>
        <end position="205"/>
    </location>
</feature>
<dbReference type="STRING" id="1365950.SAMN05428963_11625"/>
<evidence type="ECO:0000256" key="1">
    <source>
        <dbReference type="SAM" id="Phobius"/>
    </source>
</evidence>
<keyword evidence="1" id="KW-0812">Transmembrane</keyword>